<keyword evidence="6" id="KW-0539">Nucleus</keyword>
<dbReference type="SMART" id="SM00066">
    <property type="entry name" value="GAL4"/>
    <property type="match status" value="1"/>
</dbReference>
<dbReference type="CDD" id="cd00067">
    <property type="entry name" value="GAL4"/>
    <property type="match status" value="1"/>
</dbReference>
<feature type="domain" description="Zn(2)-C6 fungal-type" evidence="8">
    <location>
        <begin position="37"/>
        <end position="66"/>
    </location>
</feature>
<dbReference type="OrthoDB" id="2593732at2759"/>
<organism evidence="9 10">
    <name type="scientific">Ophiocordyceps sinensis</name>
    <dbReference type="NCBI Taxonomy" id="72228"/>
    <lineage>
        <taxon>Eukaryota</taxon>
        <taxon>Fungi</taxon>
        <taxon>Dikarya</taxon>
        <taxon>Ascomycota</taxon>
        <taxon>Pezizomycotina</taxon>
        <taxon>Sordariomycetes</taxon>
        <taxon>Hypocreomycetidae</taxon>
        <taxon>Hypocreales</taxon>
        <taxon>Ophiocordycipitaceae</taxon>
        <taxon>Ophiocordyceps</taxon>
    </lineage>
</organism>
<dbReference type="InterPro" id="IPR001138">
    <property type="entry name" value="Zn2Cys6_DnaBD"/>
</dbReference>
<keyword evidence="4" id="KW-0238">DNA-binding</keyword>
<evidence type="ECO:0000256" key="4">
    <source>
        <dbReference type="ARBA" id="ARBA00023125"/>
    </source>
</evidence>
<feature type="region of interest" description="Disordered" evidence="7">
    <location>
        <begin position="93"/>
        <end position="135"/>
    </location>
</feature>
<dbReference type="Pfam" id="PF00172">
    <property type="entry name" value="Zn_clus"/>
    <property type="match status" value="1"/>
</dbReference>
<keyword evidence="10" id="KW-1185">Reference proteome</keyword>
<dbReference type="InterPro" id="IPR036864">
    <property type="entry name" value="Zn2-C6_fun-type_DNA-bd_sf"/>
</dbReference>
<dbReference type="AlphaFoldDB" id="A0A8H4V9T6"/>
<evidence type="ECO:0000256" key="3">
    <source>
        <dbReference type="ARBA" id="ARBA00023015"/>
    </source>
</evidence>
<evidence type="ECO:0000313" key="10">
    <source>
        <dbReference type="Proteomes" id="UP000557566"/>
    </source>
</evidence>
<evidence type="ECO:0000256" key="2">
    <source>
        <dbReference type="ARBA" id="ARBA00022833"/>
    </source>
</evidence>
<keyword evidence="1" id="KW-0479">Metal-binding</keyword>
<dbReference type="PROSITE" id="PS50048">
    <property type="entry name" value="ZN2_CY6_FUNGAL_2"/>
    <property type="match status" value="1"/>
</dbReference>
<protein>
    <recommendedName>
        <fullName evidence="8">Zn(2)-C6 fungal-type domain-containing protein</fullName>
    </recommendedName>
</protein>
<gene>
    <name evidence="9" type="ORF">G6O67_000487</name>
</gene>
<evidence type="ECO:0000259" key="8">
    <source>
        <dbReference type="PROSITE" id="PS50048"/>
    </source>
</evidence>
<dbReference type="GO" id="GO:0008270">
    <property type="term" value="F:zinc ion binding"/>
    <property type="evidence" value="ECO:0007669"/>
    <property type="project" value="InterPro"/>
</dbReference>
<dbReference type="InterPro" id="IPR052360">
    <property type="entry name" value="Transcr_Regulatory_Proteins"/>
</dbReference>
<evidence type="ECO:0000256" key="1">
    <source>
        <dbReference type="ARBA" id="ARBA00022723"/>
    </source>
</evidence>
<accession>A0A8H4V9T6</accession>
<evidence type="ECO:0000256" key="5">
    <source>
        <dbReference type="ARBA" id="ARBA00023163"/>
    </source>
</evidence>
<keyword evidence="5" id="KW-0804">Transcription</keyword>
<evidence type="ECO:0000256" key="6">
    <source>
        <dbReference type="ARBA" id="ARBA00023242"/>
    </source>
</evidence>
<dbReference type="PANTHER" id="PTHR36206:SF4">
    <property type="entry name" value="HYPOTHETICAL CONSERVED PROTEIN (EUROFUNG)-RELATED"/>
    <property type="match status" value="1"/>
</dbReference>
<keyword evidence="3" id="KW-0805">Transcription regulation</keyword>
<dbReference type="PANTHER" id="PTHR36206">
    <property type="entry name" value="ASPERCRYPTIN BIOSYNTHESIS CLUSTER-SPECIFIC TRANSCRIPTION REGULATOR ATNN-RELATED"/>
    <property type="match status" value="1"/>
</dbReference>
<dbReference type="EMBL" id="JAAVMX010000001">
    <property type="protein sequence ID" value="KAF4513184.1"/>
    <property type="molecule type" value="Genomic_DNA"/>
</dbReference>
<evidence type="ECO:0000256" key="7">
    <source>
        <dbReference type="SAM" id="MobiDB-lite"/>
    </source>
</evidence>
<dbReference type="GO" id="GO:0000981">
    <property type="term" value="F:DNA-binding transcription factor activity, RNA polymerase II-specific"/>
    <property type="evidence" value="ECO:0007669"/>
    <property type="project" value="InterPro"/>
</dbReference>
<dbReference type="Proteomes" id="UP000557566">
    <property type="component" value="Unassembled WGS sequence"/>
</dbReference>
<dbReference type="SUPFAM" id="SSF57701">
    <property type="entry name" value="Zn2/Cys6 DNA-binding domain"/>
    <property type="match status" value="1"/>
</dbReference>
<reference evidence="9 10" key="1">
    <citation type="journal article" date="2020" name="Genome Biol. Evol.">
        <title>A new high-quality draft genome assembly of the Chinese cordyceps Ophiocordyceps sinensis.</title>
        <authorList>
            <person name="Shu R."/>
            <person name="Zhang J."/>
            <person name="Meng Q."/>
            <person name="Zhang H."/>
            <person name="Zhou G."/>
            <person name="Li M."/>
            <person name="Wu P."/>
            <person name="Zhao Y."/>
            <person name="Chen C."/>
            <person name="Qin Q."/>
        </authorList>
    </citation>
    <scope>NUCLEOTIDE SEQUENCE [LARGE SCALE GENOMIC DNA]</scope>
    <source>
        <strain evidence="9 10">IOZ07</strain>
    </source>
</reference>
<proteinExistence type="predicted"/>
<sequence>MSNEMPTQTGDVMVTTSFSVSRPRRATRARFSKVRTGCVTCKRRHVKCDETKPCCRNCIKWAGFCSGYESIGGQPAQRAAKSARTMPKAKEAMHLEDTTRPLADKTASPPTEASYRPAWRHSNEPPPPVVPETQPGLSRRCVLDDMFWKETMPQLVRDSDAVHSANLAVHTLMLAKGLAPTRRPGAATAADDYGRALDCYGQALRAARQATSASHADLREAVLCSLFFAVFETVNGDQVAAAAHLQSGQRILDALAPAQRREPSGPPSLRSQLRHVVRFLALQARGTYSCLSSSVGMVVDSDDVGPDLACE</sequence>
<keyword evidence="2" id="KW-0862">Zinc</keyword>
<name>A0A8H4V9T6_9HYPO</name>
<comment type="caution">
    <text evidence="9">The sequence shown here is derived from an EMBL/GenBank/DDBJ whole genome shotgun (WGS) entry which is preliminary data.</text>
</comment>
<dbReference type="GO" id="GO:0003677">
    <property type="term" value="F:DNA binding"/>
    <property type="evidence" value="ECO:0007669"/>
    <property type="project" value="UniProtKB-KW"/>
</dbReference>
<feature type="compositionally biased region" description="Basic and acidic residues" evidence="7">
    <location>
        <begin position="93"/>
        <end position="103"/>
    </location>
</feature>
<dbReference type="Gene3D" id="4.10.240.10">
    <property type="entry name" value="Zn(2)-C6 fungal-type DNA-binding domain"/>
    <property type="match status" value="1"/>
</dbReference>
<evidence type="ECO:0000313" key="9">
    <source>
        <dbReference type="EMBL" id="KAF4513184.1"/>
    </source>
</evidence>